<accession>A0AAP2G2W5</accession>
<evidence type="ECO:0000313" key="4">
    <source>
        <dbReference type="EMBL" id="MBS9522770.1"/>
    </source>
</evidence>
<keyword evidence="2" id="KW-0472">Membrane</keyword>
<dbReference type="Proteomes" id="UP001319104">
    <property type="component" value="Unassembled WGS sequence"/>
</dbReference>
<keyword evidence="5" id="KW-1185">Reference proteome</keyword>
<comment type="subcellular location">
    <subcellularLocation>
        <location evidence="1">Membrane</location>
    </subcellularLocation>
</comment>
<sequence>MKRIAIVAGGSGLVGMQLLHQLFQHKEYDAVIAIGRRHLALKHPKLAQIEVDFAKLDRCDLVEGLRIDDFGGENQQIIEALENQSCEIHAFCSLGTTIKKAGSKDAFFKIDHDFVINFAKWTYKIGARKFLYVSAIGADQQSSFFYNKVKGQVEEDLKLIKFDYLGIFQPSILLGQRKEVRVGEDVGKVIMKAFTTVGLFRKYKPIQDSQVARAMIHHALEQPKLVVEYISSKAMQALQKD</sequence>
<dbReference type="InterPro" id="IPR036291">
    <property type="entry name" value="NAD(P)-bd_dom_sf"/>
</dbReference>
<dbReference type="SUPFAM" id="SSF51735">
    <property type="entry name" value="NAD(P)-binding Rossmann-fold domains"/>
    <property type="match status" value="1"/>
</dbReference>
<protein>
    <submittedName>
        <fullName evidence="4">NAD-dependent epimerase/dehydratase family protein</fullName>
    </submittedName>
</protein>
<gene>
    <name evidence="4" type="ORF">KI659_01965</name>
</gene>
<dbReference type="PANTHER" id="PTHR14097">
    <property type="entry name" value="OXIDOREDUCTASE HTATIP2"/>
    <property type="match status" value="1"/>
</dbReference>
<dbReference type="Pfam" id="PF01370">
    <property type="entry name" value="Epimerase"/>
    <property type="match status" value="1"/>
</dbReference>
<reference evidence="4 5" key="1">
    <citation type="submission" date="2021-05" db="EMBL/GenBank/DDBJ databases">
        <authorList>
            <person name="Zhang Z.D."/>
            <person name="Osman G."/>
        </authorList>
    </citation>
    <scope>NUCLEOTIDE SEQUENCE [LARGE SCALE GENOMIC DNA]</scope>
    <source>
        <strain evidence="4 5">KCTC 32217</strain>
    </source>
</reference>
<dbReference type="AlphaFoldDB" id="A0AAP2G2W5"/>
<evidence type="ECO:0000313" key="5">
    <source>
        <dbReference type="Proteomes" id="UP001319104"/>
    </source>
</evidence>
<dbReference type="InterPro" id="IPR001509">
    <property type="entry name" value="Epimerase_deHydtase"/>
</dbReference>
<dbReference type="Gene3D" id="3.40.50.720">
    <property type="entry name" value="NAD(P)-binding Rossmann-like Domain"/>
    <property type="match status" value="1"/>
</dbReference>
<dbReference type="PANTHER" id="PTHR14097:SF7">
    <property type="entry name" value="OXIDOREDUCTASE HTATIP2"/>
    <property type="match status" value="1"/>
</dbReference>
<name>A0AAP2G2W5_9BACT</name>
<evidence type="ECO:0000256" key="1">
    <source>
        <dbReference type="ARBA" id="ARBA00004370"/>
    </source>
</evidence>
<proteinExistence type="predicted"/>
<dbReference type="EMBL" id="JAHCMY010000001">
    <property type="protein sequence ID" value="MBS9522770.1"/>
    <property type="molecule type" value="Genomic_DNA"/>
</dbReference>
<evidence type="ECO:0000256" key="2">
    <source>
        <dbReference type="ARBA" id="ARBA00023136"/>
    </source>
</evidence>
<evidence type="ECO:0000259" key="3">
    <source>
        <dbReference type="Pfam" id="PF01370"/>
    </source>
</evidence>
<feature type="domain" description="NAD-dependent epimerase/dehydratase" evidence="3">
    <location>
        <begin position="6"/>
        <end position="223"/>
    </location>
</feature>
<organism evidence="4 5">
    <name type="scientific">Litoribacter ruber</name>
    <dbReference type="NCBI Taxonomy" id="702568"/>
    <lineage>
        <taxon>Bacteria</taxon>
        <taxon>Pseudomonadati</taxon>
        <taxon>Bacteroidota</taxon>
        <taxon>Cytophagia</taxon>
        <taxon>Cytophagales</taxon>
        <taxon>Cyclobacteriaceae</taxon>
        <taxon>Litoribacter</taxon>
    </lineage>
</organism>
<comment type="caution">
    <text evidence="4">The sequence shown here is derived from an EMBL/GenBank/DDBJ whole genome shotgun (WGS) entry which is preliminary data.</text>
</comment>
<dbReference type="GO" id="GO:0016020">
    <property type="term" value="C:membrane"/>
    <property type="evidence" value="ECO:0007669"/>
    <property type="project" value="UniProtKB-SubCell"/>
</dbReference>